<keyword evidence="3" id="KW-1185">Reference proteome</keyword>
<evidence type="ECO:0000313" key="3">
    <source>
        <dbReference type="Proteomes" id="UP001499951"/>
    </source>
</evidence>
<accession>A0ABP3PK85</accession>
<evidence type="ECO:0000256" key="1">
    <source>
        <dbReference type="SAM" id="MobiDB-lite"/>
    </source>
</evidence>
<gene>
    <name evidence="2" type="ORF">GCM10008942_14770</name>
</gene>
<reference evidence="3" key="1">
    <citation type="journal article" date="2019" name="Int. J. Syst. Evol. Microbiol.">
        <title>The Global Catalogue of Microorganisms (GCM) 10K type strain sequencing project: providing services to taxonomists for standard genome sequencing and annotation.</title>
        <authorList>
            <consortium name="The Broad Institute Genomics Platform"/>
            <consortium name="The Broad Institute Genome Sequencing Center for Infectious Disease"/>
            <person name="Wu L."/>
            <person name="Ma J."/>
        </authorList>
    </citation>
    <scope>NUCLEOTIDE SEQUENCE [LARGE SCALE GENOMIC DNA]</scope>
    <source>
        <strain evidence="3">JCM 15089</strain>
    </source>
</reference>
<proteinExistence type="predicted"/>
<dbReference type="Proteomes" id="UP001499951">
    <property type="component" value="Unassembled WGS sequence"/>
</dbReference>
<name>A0ABP3PK85_9PROT</name>
<dbReference type="EMBL" id="BAAADD010000003">
    <property type="protein sequence ID" value="GAA0567275.1"/>
    <property type="molecule type" value="Genomic_DNA"/>
</dbReference>
<comment type="caution">
    <text evidence="2">The sequence shown here is derived from an EMBL/GenBank/DDBJ whole genome shotgun (WGS) entry which is preliminary data.</text>
</comment>
<protein>
    <submittedName>
        <fullName evidence="2">Uncharacterized protein</fullName>
    </submittedName>
</protein>
<evidence type="ECO:0000313" key="2">
    <source>
        <dbReference type="EMBL" id="GAA0567275.1"/>
    </source>
</evidence>
<dbReference type="RefSeq" id="WP_166932981.1">
    <property type="nucleotide sequence ID" value="NZ_BAAADD010000003.1"/>
</dbReference>
<feature type="region of interest" description="Disordered" evidence="1">
    <location>
        <begin position="45"/>
        <end position="71"/>
    </location>
</feature>
<sequence length="71" mass="8184">MRLKPKSTLLVDDWKREKLRDIKVRAVYNALGEEFARAAKKIKAKRKLPSSGLSTTKSKKMRVAQPPSRQF</sequence>
<organism evidence="2 3">
    <name type="scientific">Rhizomicrobium electricum</name>
    <dbReference type="NCBI Taxonomy" id="480070"/>
    <lineage>
        <taxon>Bacteria</taxon>
        <taxon>Pseudomonadati</taxon>
        <taxon>Pseudomonadota</taxon>
        <taxon>Alphaproteobacteria</taxon>
        <taxon>Micropepsales</taxon>
        <taxon>Micropepsaceae</taxon>
        <taxon>Rhizomicrobium</taxon>
    </lineage>
</organism>